<protein>
    <recommendedName>
        <fullName evidence="4">DUF1090 domain-containing protein</fullName>
    </recommendedName>
</protein>
<reference evidence="2 3" key="1">
    <citation type="submission" date="2018-03" db="EMBL/GenBank/DDBJ databases">
        <title>Whole genome sequencing of Histamine producing bacteria.</title>
        <authorList>
            <person name="Butler K."/>
        </authorList>
    </citation>
    <scope>NUCLEOTIDE SEQUENCE [LARGE SCALE GENOMIC DNA]</scope>
    <source>
        <strain evidence="2 3">DSM 19138</strain>
    </source>
</reference>
<evidence type="ECO:0000256" key="1">
    <source>
        <dbReference type="SAM" id="SignalP"/>
    </source>
</evidence>
<dbReference type="Proteomes" id="UP000241346">
    <property type="component" value="Unassembled WGS sequence"/>
</dbReference>
<dbReference type="InterPro" id="IPR009468">
    <property type="entry name" value="DUF1090"/>
</dbReference>
<proteinExistence type="predicted"/>
<accession>A0A2T3N7V5</accession>
<name>A0A2T3N7V5_9GAMM</name>
<feature type="chain" id="PRO_5015543291" description="DUF1090 domain-containing protein" evidence="1">
    <location>
        <begin position="22"/>
        <end position="74"/>
    </location>
</feature>
<dbReference type="RefSeq" id="WP_107300165.1">
    <property type="nucleotide sequence ID" value="NZ_PYMB01000016.1"/>
</dbReference>
<comment type="caution">
    <text evidence="2">The sequence shown here is derived from an EMBL/GenBank/DDBJ whole genome shotgun (WGS) entry which is preliminary data.</text>
</comment>
<sequence>MRIYIKPAMFIALTISFNSMASIDCSGLTGCERKFCELEYQIEKAKQANNQYKVDGLKKALKAARLTAKSKVTT</sequence>
<feature type="signal peptide" evidence="1">
    <location>
        <begin position="1"/>
        <end position="21"/>
    </location>
</feature>
<dbReference type="AlphaFoldDB" id="A0A2T3N7V5"/>
<evidence type="ECO:0000313" key="2">
    <source>
        <dbReference type="EMBL" id="PSW09173.1"/>
    </source>
</evidence>
<dbReference type="EMBL" id="PYMB01000016">
    <property type="protein sequence ID" value="PSW09173.1"/>
    <property type="molecule type" value="Genomic_DNA"/>
</dbReference>
<gene>
    <name evidence="2" type="ORF">C9J01_21330</name>
</gene>
<evidence type="ECO:0000313" key="3">
    <source>
        <dbReference type="Proteomes" id="UP000241346"/>
    </source>
</evidence>
<organism evidence="2 3">
    <name type="scientific">Photobacterium rosenbergii</name>
    <dbReference type="NCBI Taxonomy" id="294936"/>
    <lineage>
        <taxon>Bacteria</taxon>
        <taxon>Pseudomonadati</taxon>
        <taxon>Pseudomonadota</taxon>
        <taxon>Gammaproteobacteria</taxon>
        <taxon>Vibrionales</taxon>
        <taxon>Vibrionaceae</taxon>
        <taxon>Photobacterium</taxon>
    </lineage>
</organism>
<keyword evidence="1" id="KW-0732">Signal</keyword>
<dbReference type="Pfam" id="PF06476">
    <property type="entry name" value="DUF1090"/>
    <property type="match status" value="1"/>
</dbReference>
<evidence type="ECO:0008006" key="4">
    <source>
        <dbReference type="Google" id="ProtNLM"/>
    </source>
</evidence>